<dbReference type="InterPro" id="IPR011659">
    <property type="entry name" value="WD40"/>
</dbReference>
<dbReference type="AlphaFoldDB" id="A0A290Q3E0"/>
<accession>A0A290Q3E0</accession>
<gene>
    <name evidence="2" type="ORF">CMV30_04010</name>
</gene>
<evidence type="ECO:0000313" key="3">
    <source>
        <dbReference type="Proteomes" id="UP000217265"/>
    </source>
</evidence>
<dbReference type="InterPro" id="IPR015943">
    <property type="entry name" value="WD40/YVTN_repeat-like_dom_sf"/>
</dbReference>
<protein>
    <recommendedName>
        <fullName evidence="4">Oligogalacturonate lyase domain-containing protein</fullName>
    </recommendedName>
</protein>
<organism evidence="2 3">
    <name type="scientific">Nibricoccus aquaticus</name>
    <dbReference type="NCBI Taxonomy" id="2576891"/>
    <lineage>
        <taxon>Bacteria</taxon>
        <taxon>Pseudomonadati</taxon>
        <taxon>Verrucomicrobiota</taxon>
        <taxon>Opitutia</taxon>
        <taxon>Opitutales</taxon>
        <taxon>Opitutaceae</taxon>
        <taxon>Nibricoccus</taxon>
    </lineage>
</organism>
<dbReference type="EMBL" id="CP023344">
    <property type="protein sequence ID" value="ATC63185.1"/>
    <property type="molecule type" value="Genomic_DNA"/>
</dbReference>
<feature type="compositionally biased region" description="Polar residues" evidence="1">
    <location>
        <begin position="283"/>
        <end position="300"/>
    </location>
</feature>
<feature type="compositionally biased region" description="Low complexity" evidence="1">
    <location>
        <begin position="269"/>
        <end position="278"/>
    </location>
</feature>
<keyword evidence="3" id="KW-1185">Reference proteome</keyword>
<sequence length="529" mass="57721">MISDFVPLPALRETIFLRSENFPSLPAHPPPPPIVFPSMPPNSTRQSGVSVCASRLLLSARLALTALLAATTLATAHASNVGRRFPSEKKTYTDKVTGLTITALTTDPESSEAKPYQTHTTWTADGQWIIFRADKAGSGNQAFLVHEKNGDIIQLTDGPTTDTGSLNLSRKTNTLYYLRGGPQRRPAPNAPADAPPPTPATPRELVELSLDPLIADSLAGTPKNASAYERVVAVLPENLRDSGGFALDADESRAYWGVATGPERPRAPQPTTRTAPPAGVTGAPNTQGGRLLDQQNTDPAQSREASRKRFEENGRGPGGIRSIDLKTGEIKTVIDVDFRMGHVQTNPWVPGEIIYCHETTGDGPQRMWTVMGDGSNNRPLYAETPDEWITHETVATKDEVMFNIMGHLPYLRERPTGVAVINLRTNQMKILGQMEEDTGRRGTGGFWHCNGSSDGKWAVADNFGGDVYLIDRRNGEMTKLTTDHKMRPDHTHPIISPDDKRVLIQSGHFTDGKTLDLLVVDIPEKLLAR</sequence>
<dbReference type="Pfam" id="PF07676">
    <property type="entry name" value="PD40"/>
    <property type="match status" value="1"/>
</dbReference>
<dbReference type="Gene3D" id="2.130.10.10">
    <property type="entry name" value="YVTN repeat-like/Quinoprotein amine dehydrogenase"/>
    <property type="match status" value="1"/>
</dbReference>
<feature type="compositionally biased region" description="Basic and acidic residues" evidence="1">
    <location>
        <begin position="304"/>
        <end position="314"/>
    </location>
</feature>
<feature type="region of interest" description="Disordered" evidence="1">
    <location>
        <begin position="179"/>
        <end position="203"/>
    </location>
</feature>
<dbReference type="SUPFAM" id="SSF69304">
    <property type="entry name" value="Tricorn protease N-terminal domain"/>
    <property type="match status" value="1"/>
</dbReference>
<proteinExistence type="predicted"/>
<evidence type="ECO:0008006" key="4">
    <source>
        <dbReference type="Google" id="ProtNLM"/>
    </source>
</evidence>
<dbReference type="KEGG" id="vbh:CMV30_04010"/>
<evidence type="ECO:0000256" key="1">
    <source>
        <dbReference type="SAM" id="MobiDB-lite"/>
    </source>
</evidence>
<name>A0A290Q3E0_9BACT</name>
<feature type="region of interest" description="Disordered" evidence="1">
    <location>
        <begin position="259"/>
        <end position="323"/>
    </location>
</feature>
<reference evidence="2 3" key="1">
    <citation type="submission" date="2017-09" db="EMBL/GenBank/DDBJ databases">
        <title>Complete genome sequence of Verrucomicrobial strain HZ-65, isolated from freshwater.</title>
        <authorList>
            <person name="Choi A."/>
        </authorList>
    </citation>
    <scope>NUCLEOTIDE SEQUENCE [LARGE SCALE GENOMIC DNA]</scope>
    <source>
        <strain evidence="2 3">HZ-65</strain>
    </source>
</reference>
<evidence type="ECO:0000313" key="2">
    <source>
        <dbReference type="EMBL" id="ATC63185.1"/>
    </source>
</evidence>
<dbReference type="Proteomes" id="UP000217265">
    <property type="component" value="Chromosome"/>
</dbReference>